<dbReference type="EMBL" id="UAUU01000009">
    <property type="protein sequence ID" value="SPZ87302.1"/>
    <property type="molecule type" value="Genomic_DNA"/>
</dbReference>
<dbReference type="Proteomes" id="UP000251241">
    <property type="component" value="Unassembled WGS sequence"/>
</dbReference>
<accession>A0A2X2IYD2</accession>
<protein>
    <submittedName>
        <fullName evidence="1">Uncharacterized protein</fullName>
    </submittedName>
</protein>
<evidence type="ECO:0000313" key="2">
    <source>
        <dbReference type="Proteomes" id="UP000251241"/>
    </source>
</evidence>
<reference evidence="1 2" key="1">
    <citation type="submission" date="2018-06" db="EMBL/GenBank/DDBJ databases">
        <authorList>
            <consortium name="Pathogen Informatics"/>
            <person name="Doyle S."/>
        </authorList>
    </citation>
    <scope>NUCLEOTIDE SEQUENCE [LARGE SCALE GENOMIC DNA]</scope>
    <source>
        <strain evidence="1 2">NCTC11343</strain>
    </source>
</reference>
<organism evidence="1 2">
    <name type="scientific">Sphingobacterium multivorum</name>
    <dbReference type="NCBI Taxonomy" id="28454"/>
    <lineage>
        <taxon>Bacteria</taxon>
        <taxon>Pseudomonadati</taxon>
        <taxon>Bacteroidota</taxon>
        <taxon>Sphingobacteriia</taxon>
        <taxon>Sphingobacteriales</taxon>
        <taxon>Sphingobacteriaceae</taxon>
        <taxon>Sphingobacterium</taxon>
    </lineage>
</organism>
<sequence length="42" mass="4957">MQYNCVVYKSNLSISPLPIEELIYRGNIQKRQTIIRLPFVSM</sequence>
<evidence type="ECO:0000313" key="1">
    <source>
        <dbReference type="EMBL" id="SPZ87302.1"/>
    </source>
</evidence>
<proteinExistence type="predicted"/>
<gene>
    <name evidence="1" type="ORF">NCTC11343_02835</name>
</gene>
<dbReference type="AlphaFoldDB" id="A0A2X2IYD2"/>
<name>A0A2X2IYD2_SPHMU</name>